<feature type="coiled-coil region" evidence="1">
    <location>
        <begin position="44"/>
        <end position="127"/>
    </location>
</feature>
<name>A0A1X0P0W9_9TRYP</name>
<feature type="region of interest" description="Disordered" evidence="2">
    <location>
        <begin position="353"/>
        <end position="492"/>
    </location>
</feature>
<comment type="caution">
    <text evidence="3">The sequence shown here is derived from an EMBL/GenBank/DDBJ whole genome shotgun (WGS) entry which is preliminary data.</text>
</comment>
<dbReference type="RefSeq" id="XP_028884235.1">
    <property type="nucleotide sequence ID" value="XM_029024458.1"/>
</dbReference>
<reference evidence="3 4" key="1">
    <citation type="submission" date="2017-03" db="EMBL/GenBank/DDBJ databases">
        <title>An alternative strategy for trypanosome survival in the mammalian bloodstream revealed through genome and transcriptome analysis of the ubiquitous bovine parasite Trypanosoma (Megatrypanum) theileri.</title>
        <authorList>
            <person name="Kelly S."/>
            <person name="Ivens A."/>
            <person name="Mott A."/>
            <person name="O'Neill E."/>
            <person name="Emms D."/>
            <person name="Macleod O."/>
            <person name="Voorheis P."/>
            <person name="Matthews J."/>
            <person name="Matthews K."/>
            <person name="Carrington M."/>
        </authorList>
    </citation>
    <scope>NUCLEOTIDE SEQUENCE [LARGE SCALE GENOMIC DNA]</scope>
    <source>
        <strain evidence="3">Edinburgh</strain>
    </source>
</reference>
<dbReference type="EMBL" id="NBCO01000009">
    <property type="protein sequence ID" value="ORC90169.1"/>
    <property type="molecule type" value="Genomic_DNA"/>
</dbReference>
<dbReference type="GeneID" id="39984238"/>
<feature type="compositionally biased region" description="Polar residues" evidence="2">
    <location>
        <begin position="479"/>
        <end position="492"/>
    </location>
</feature>
<dbReference type="AlphaFoldDB" id="A0A1X0P0W9"/>
<evidence type="ECO:0000256" key="1">
    <source>
        <dbReference type="SAM" id="Coils"/>
    </source>
</evidence>
<organism evidence="3 4">
    <name type="scientific">Trypanosoma theileri</name>
    <dbReference type="NCBI Taxonomy" id="67003"/>
    <lineage>
        <taxon>Eukaryota</taxon>
        <taxon>Discoba</taxon>
        <taxon>Euglenozoa</taxon>
        <taxon>Kinetoplastea</taxon>
        <taxon>Metakinetoplastina</taxon>
        <taxon>Trypanosomatida</taxon>
        <taxon>Trypanosomatidae</taxon>
        <taxon>Trypanosoma</taxon>
    </lineage>
</organism>
<feature type="compositionally biased region" description="Low complexity" evidence="2">
    <location>
        <begin position="281"/>
        <end position="295"/>
    </location>
</feature>
<keyword evidence="4" id="KW-1185">Reference proteome</keyword>
<feature type="compositionally biased region" description="Low complexity" evidence="2">
    <location>
        <begin position="361"/>
        <end position="372"/>
    </location>
</feature>
<feature type="compositionally biased region" description="Polar residues" evidence="2">
    <location>
        <begin position="386"/>
        <end position="407"/>
    </location>
</feature>
<keyword evidence="1" id="KW-0175">Coiled coil</keyword>
<proteinExistence type="predicted"/>
<dbReference type="OrthoDB" id="273035at2759"/>
<gene>
    <name evidence="3" type="ORF">TM35_000092190</name>
</gene>
<evidence type="ECO:0000313" key="4">
    <source>
        <dbReference type="Proteomes" id="UP000192257"/>
    </source>
</evidence>
<sequence>MPSVDVDVTTIPDMIEAQLTLSYSRLANLVRLIVDQGNGHDIDIDKLTNRIDALTRENAELRKLVESLISEKKSEDAIREELAELRQELSRVSDASAENSKKMSSVVEMIHQQNDDLEQRVNEESKVRTNEMDQVQTSLRELEEFNAVTRNTMKLFDEFIALWEGKGDKVELLTKCGPDGSFQHSTDERVSYLHSLPVFTKVFDEMDVLRQMMRQQASDALLAKNATLNKRASAIESISSPAAGTIDREAIDALQDSFSALEKRIRNLETRRIPALEEAQRQQQQDQQEQQQMDQTASRVDRDEIKKVDDRLQHVENRLRNLTFQASEGSTIDKAVLMDMEIRLRSLEETVEGIPSGPAVNNNQQQQQQQGQKGDADSLPPIFSVQRPSSANLRPSQLRPQSASTRRISAPPTDDGSSIKAEGERAATPLADTRPASGLNAAGDERNKQRMSATVGSLGSRHSVRSSVEQPNVEVYRKQSVSSPKSANSVPQVQVLEQDDGLRRRVAQLEENSAILEMKKADRNELLALEESLRHYLTNAGIPISSHMVQGMMAQYPGAANDGRMAYVTEASYANNAPGMQRSTPIGRPMFVGSSSQYLRDATGNMTCATIASAHAQ</sequence>
<feature type="region of interest" description="Disordered" evidence="2">
    <location>
        <begin position="278"/>
        <end position="306"/>
    </location>
</feature>
<dbReference type="Proteomes" id="UP000192257">
    <property type="component" value="Unassembled WGS sequence"/>
</dbReference>
<evidence type="ECO:0000256" key="2">
    <source>
        <dbReference type="SAM" id="MobiDB-lite"/>
    </source>
</evidence>
<protein>
    <submittedName>
        <fullName evidence="3">Uncharacterized protein</fullName>
    </submittedName>
</protein>
<dbReference type="VEuPathDB" id="TriTrypDB:TM35_000092190"/>
<evidence type="ECO:0000313" key="3">
    <source>
        <dbReference type="EMBL" id="ORC90169.1"/>
    </source>
</evidence>
<accession>A0A1X0P0W9</accession>